<dbReference type="AlphaFoldDB" id="A0A8J3Q1K1"/>
<name>A0A8J3Q1K1_9ACTN</name>
<dbReference type="EMBL" id="BONV01000072">
    <property type="protein sequence ID" value="GIG85052.1"/>
    <property type="molecule type" value="Genomic_DNA"/>
</dbReference>
<evidence type="ECO:0000313" key="3">
    <source>
        <dbReference type="Proteomes" id="UP000630097"/>
    </source>
</evidence>
<gene>
    <name evidence="2" type="ORF">Pka01_81790</name>
</gene>
<feature type="region of interest" description="Disordered" evidence="1">
    <location>
        <begin position="69"/>
        <end position="91"/>
    </location>
</feature>
<dbReference type="Proteomes" id="UP000630097">
    <property type="component" value="Unassembled WGS sequence"/>
</dbReference>
<accession>A0A8J3Q1K1</accession>
<evidence type="ECO:0000313" key="2">
    <source>
        <dbReference type="EMBL" id="GIG85052.1"/>
    </source>
</evidence>
<sequence>MPGVWGFAGLASCGPCRPPCVFVEPIFRRSAWKYGITIPIVSHRLVPPLTSAYAVGARPRRARTCLHARLSEPPHSAKQTDKSHRYAGSPGKVFTGELDGPPLAVELAAALLRALRTSRALDQ</sequence>
<protein>
    <submittedName>
        <fullName evidence="2">Uncharacterized protein</fullName>
    </submittedName>
</protein>
<keyword evidence="3" id="KW-1185">Reference proteome</keyword>
<reference evidence="2 3" key="1">
    <citation type="submission" date="2021-01" db="EMBL/GenBank/DDBJ databases">
        <title>Whole genome shotgun sequence of Planotetraspora kaengkrachanensis NBRC 104272.</title>
        <authorList>
            <person name="Komaki H."/>
            <person name="Tamura T."/>
        </authorList>
    </citation>
    <scope>NUCLEOTIDE SEQUENCE [LARGE SCALE GENOMIC DNA]</scope>
    <source>
        <strain evidence="2 3">NBRC 104272</strain>
    </source>
</reference>
<comment type="caution">
    <text evidence="2">The sequence shown here is derived from an EMBL/GenBank/DDBJ whole genome shotgun (WGS) entry which is preliminary data.</text>
</comment>
<proteinExistence type="predicted"/>
<organism evidence="2 3">
    <name type="scientific">Planotetraspora kaengkrachanensis</name>
    <dbReference type="NCBI Taxonomy" id="575193"/>
    <lineage>
        <taxon>Bacteria</taxon>
        <taxon>Bacillati</taxon>
        <taxon>Actinomycetota</taxon>
        <taxon>Actinomycetes</taxon>
        <taxon>Streptosporangiales</taxon>
        <taxon>Streptosporangiaceae</taxon>
        <taxon>Planotetraspora</taxon>
    </lineage>
</organism>
<evidence type="ECO:0000256" key="1">
    <source>
        <dbReference type="SAM" id="MobiDB-lite"/>
    </source>
</evidence>